<dbReference type="PANTHER" id="PTHR24305:SF161">
    <property type="entry name" value="P450, PUTATIVE (EUROFUNG)-RELATED"/>
    <property type="match status" value="1"/>
</dbReference>
<proteinExistence type="inferred from homology"/>
<protein>
    <recommendedName>
        <fullName evidence="6">Cytochrome P450</fullName>
    </recommendedName>
</protein>
<keyword evidence="4" id="KW-0479">Metal-binding</keyword>
<keyword evidence="4" id="KW-0349">Heme</keyword>
<dbReference type="Pfam" id="PF00067">
    <property type="entry name" value="p450"/>
    <property type="match status" value="1"/>
</dbReference>
<evidence type="ECO:0000313" key="5">
    <source>
        <dbReference type="EMBL" id="KAE8338017.1"/>
    </source>
</evidence>
<name>A0A5N6XXY5_9EURO</name>
<accession>A0A5N6XXY5</accession>
<dbReference type="AlphaFoldDB" id="A0A5N6XXY5"/>
<dbReference type="PRINTS" id="PR00385">
    <property type="entry name" value="P450"/>
</dbReference>
<dbReference type="GO" id="GO:0004497">
    <property type="term" value="F:monooxygenase activity"/>
    <property type="evidence" value="ECO:0007669"/>
    <property type="project" value="UniProtKB-KW"/>
</dbReference>
<comment type="similarity">
    <text evidence="1">Belongs to the cytochrome P450 family.</text>
</comment>
<comment type="cofactor">
    <cofactor evidence="4">
        <name>heme</name>
        <dbReference type="ChEBI" id="CHEBI:30413"/>
    </cofactor>
</comment>
<dbReference type="InterPro" id="IPR050121">
    <property type="entry name" value="Cytochrome_P450_monoxygenase"/>
</dbReference>
<feature type="binding site" description="axial binding residue" evidence="4">
    <location>
        <position position="422"/>
    </location>
    <ligand>
        <name>heme</name>
        <dbReference type="ChEBI" id="CHEBI:30413"/>
    </ligand>
    <ligandPart>
        <name>Fe</name>
        <dbReference type="ChEBI" id="CHEBI:18248"/>
    </ligandPart>
</feature>
<keyword evidence="2" id="KW-0560">Oxidoreductase</keyword>
<keyword evidence="3" id="KW-0503">Monooxygenase</keyword>
<gene>
    <name evidence="5" type="ORF">BDV24DRAFT_166718</name>
</gene>
<dbReference type="Proteomes" id="UP000325558">
    <property type="component" value="Unassembled WGS sequence"/>
</dbReference>
<keyword evidence="4" id="KW-0408">Iron</keyword>
<evidence type="ECO:0000256" key="3">
    <source>
        <dbReference type="ARBA" id="ARBA00023033"/>
    </source>
</evidence>
<dbReference type="Gene3D" id="1.10.630.10">
    <property type="entry name" value="Cytochrome P450"/>
    <property type="match status" value="1"/>
</dbReference>
<dbReference type="InterPro" id="IPR036396">
    <property type="entry name" value="Cyt_P450_sf"/>
</dbReference>
<dbReference type="SUPFAM" id="SSF48264">
    <property type="entry name" value="Cytochrome P450"/>
    <property type="match status" value="1"/>
</dbReference>
<dbReference type="GO" id="GO:0005506">
    <property type="term" value="F:iron ion binding"/>
    <property type="evidence" value="ECO:0007669"/>
    <property type="project" value="InterPro"/>
</dbReference>
<dbReference type="PANTHER" id="PTHR24305">
    <property type="entry name" value="CYTOCHROME P450"/>
    <property type="match status" value="1"/>
</dbReference>
<reference evidence="5" key="1">
    <citation type="submission" date="2019-04" db="EMBL/GenBank/DDBJ databases">
        <title>Friends and foes A comparative genomics study of 23 Aspergillus species from section Flavi.</title>
        <authorList>
            <consortium name="DOE Joint Genome Institute"/>
            <person name="Kjaerbolling I."/>
            <person name="Vesth T."/>
            <person name="Frisvad J.C."/>
            <person name="Nybo J.L."/>
            <person name="Theobald S."/>
            <person name="Kildgaard S."/>
            <person name="Isbrandt T."/>
            <person name="Kuo A."/>
            <person name="Sato A."/>
            <person name="Lyhne E.K."/>
            <person name="Kogle M.E."/>
            <person name="Wiebenga A."/>
            <person name="Kun R.S."/>
            <person name="Lubbers R.J."/>
            <person name="Makela M.R."/>
            <person name="Barry K."/>
            <person name="Chovatia M."/>
            <person name="Clum A."/>
            <person name="Daum C."/>
            <person name="Haridas S."/>
            <person name="He G."/>
            <person name="LaButti K."/>
            <person name="Lipzen A."/>
            <person name="Mondo S."/>
            <person name="Riley R."/>
            <person name="Salamov A."/>
            <person name="Simmons B.A."/>
            <person name="Magnuson J.K."/>
            <person name="Henrissat B."/>
            <person name="Mortensen U.H."/>
            <person name="Larsen T.O."/>
            <person name="Devries R.P."/>
            <person name="Grigoriev I.V."/>
            <person name="Machida M."/>
            <person name="Baker S.E."/>
            <person name="Andersen M.R."/>
        </authorList>
    </citation>
    <scope>NUCLEOTIDE SEQUENCE</scope>
    <source>
        <strain evidence="5">CBS 117612</strain>
    </source>
</reference>
<dbReference type="GO" id="GO:0020037">
    <property type="term" value="F:heme binding"/>
    <property type="evidence" value="ECO:0007669"/>
    <property type="project" value="InterPro"/>
</dbReference>
<dbReference type="InterPro" id="IPR001128">
    <property type="entry name" value="Cyt_P450"/>
</dbReference>
<evidence type="ECO:0000256" key="2">
    <source>
        <dbReference type="ARBA" id="ARBA00023002"/>
    </source>
</evidence>
<dbReference type="GO" id="GO:0016705">
    <property type="term" value="F:oxidoreductase activity, acting on paired donors, with incorporation or reduction of molecular oxygen"/>
    <property type="evidence" value="ECO:0007669"/>
    <property type="project" value="InterPro"/>
</dbReference>
<dbReference type="InterPro" id="IPR002401">
    <property type="entry name" value="Cyt_P450_E_grp-I"/>
</dbReference>
<dbReference type="OrthoDB" id="1470350at2759"/>
<organism evidence="5">
    <name type="scientific">Aspergillus arachidicola</name>
    <dbReference type="NCBI Taxonomy" id="656916"/>
    <lineage>
        <taxon>Eukaryota</taxon>
        <taxon>Fungi</taxon>
        <taxon>Dikarya</taxon>
        <taxon>Ascomycota</taxon>
        <taxon>Pezizomycotina</taxon>
        <taxon>Eurotiomycetes</taxon>
        <taxon>Eurotiomycetidae</taxon>
        <taxon>Eurotiales</taxon>
        <taxon>Aspergillaceae</taxon>
        <taxon>Aspergillus</taxon>
        <taxon>Aspergillus subgen. Circumdati</taxon>
    </lineage>
</organism>
<dbReference type="EMBL" id="ML737172">
    <property type="protein sequence ID" value="KAE8338017.1"/>
    <property type="molecule type" value="Genomic_DNA"/>
</dbReference>
<evidence type="ECO:0000256" key="4">
    <source>
        <dbReference type="PIRSR" id="PIRSR602401-1"/>
    </source>
</evidence>
<evidence type="ECO:0000256" key="1">
    <source>
        <dbReference type="ARBA" id="ARBA00010617"/>
    </source>
</evidence>
<sequence>MSYLLAKYCAARRHPLSKFPGPLIAKFSNIWFSWTFLRGRQPYDILAAHEKYGPVVRIAPNELSFNTASSYGDIYGARIGHKTFVRSSIYDSREYTLDEPSINLDTNPDTEGKMRKCLLPAFSGRSMRNLESVILERVNKVMDQIGCQDDGPCGTDLSSWFRFVTMDIIGQLTLGHSFGNVERRGLDPWGASVENSVAFVPIKDAMDRFPWLGKIIRWTFAPMLQRFMEIRKSHDQYMVDMIEQRLKRPRNEDLVSRVADWQLQENKEVSATSIAAILAEILIAGSHTSSATLATISMYLLTNHDARKKLQAELNTAFSNPDEITGSSTASLKYLEAVVNEGLRIYPPIPVSLPRIVPKGGDTVDGHFLPEGTIVSTSHMGSCLSSENFSDPWIFKPERWLDSSCTDKFNACKVFSIGPQSCIGQSLALMEIRTIIAHLFFRYELDMVDKDLDWHKKSRIAPTWVVPELRVRVRPKN</sequence>
<dbReference type="CDD" id="cd11058">
    <property type="entry name" value="CYP60B-like"/>
    <property type="match status" value="1"/>
</dbReference>
<dbReference type="PRINTS" id="PR00463">
    <property type="entry name" value="EP450I"/>
</dbReference>
<evidence type="ECO:0008006" key="6">
    <source>
        <dbReference type="Google" id="ProtNLM"/>
    </source>
</evidence>